<dbReference type="CDD" id="cd16030">
    <property type="entry name" value="iduronate-2-sulfatase"/>
    <property type="match status" value="1"/>
</dbReference>
<dbReference type="SUPFAM" id="SSF53649">
    <property type="entry name" value="Alkaline phosphatase-like"/>
    <property type="match status" value="1"/>
</dbReference>
<dbReference type="PROSITE" id="PS00523">
    <property type="entry name" value="SULFATASE_1"/>
    <property type="match status" value="1"/>
</dbReference>
<dbReference type="InterPro" id="IPR000917">
    <property type="entry name" value="Sulfatase_N"/>
</dbReference>
<keyword evidence="3" id="KW-0479">Metal-binding</keyword>
<evidence type="ECO:0000256" key="4">
    <source>
        <dbReference type="ARBA" id="ARBA00022729"/>
    </source>
</evidence>
<sequence>MKKILTLMALFLTALCTQAAISIIDTNTGGFSSGTGAVTGSVSTAVSLQEGDVIVVSAATNKKGDVSPITLVQTGGTGSTDGQTVLYNGLTTYPTSWGWFMTVTNAGSFTYELRSEYITAVASLHVLRANGGSIALAGSAAWDDTDNADNGFSYSLNYSFSTNLSGAVLIEAISARTDLVSEPATYTEEINGSDKRVIASHTAVSGTSWSSAYTLSGGDVDKQTSGALGMIFTEGEGAEPPPTVSPYEGTNVLFIAIDDINPILGSFGNTLIQTPNMDRLAERGTVFLNAHCQWAVCGPSRASLMTGLMPEQTGVMGFTKMRGDAVNDDRDNARGVTNIVTIPQLFIEYGYETAAVGKINDNRCVGSINPDGTINEDGYSVDDPPSWSYGFENPPGVGSTTAVRTNDGVTVKLAAESVDQPATDFIDGAIATGGLSLLNTLAAGSKPFFLGVGFKKPHLPFLAPKSSWDLYDRDDFNPAPFPYAMANATPYTFNSVTELRNSYYLETDSSGNALQLTFDILPDEQQKLLRHGYYACISHVDEQIGRLLDELDALGLASNTIIVLWGDHGFHLGDHNEWGKHTNLEQATRVPFIISAPGYLPGQVSTAPVGLLDIFPTLCELSGIPEPVQPPNSVDPNDRPLSGRSLVPILQDASAHVQTGIMNHYGSGTYGYAYRTDRYRYTEWIDSSGVIQARELYDYELDPLETVNLADEPGYEGLIYQFSRSMRNADEAHGCDRLKSSAPAAATSANLTLRGIELQNGQISWPDAAGVSWNLMSTSNLTSGTWTTKQTGITAPIIMPTPDPQRFYRVDVVQ</sequence>
<dbReference type="EMBL" id="CP047593">
    <property type="protein sequence ID" value="QHI69088.1"/>
    <property type="molecule type" value="Genomic_DNA"/>
</dbReference>
<feature type="signal peptide" evidence="7">
    <location>
        <begin position="1"/>
        <end position="19"/>
    </location>
</feature>
<feature type="chain" id="PRO_5027033198" evidence="7">
    <location>
        <begin position="20"/>
        <end position="814"/>
    </location>
</feature>
<dbReference type="GO" id="GO:0005737">
    <property type="term" value="C:cytoplasm"/>
    <property type="evidence" value="ECO:0007669"/>
    <property type="project" value="TreeGrafter"/>
</dbReference>
<dbReference type="GO" id="GO:0046872">
    <property type="term" value="F:metal ion binding"/>
    <property type="evidence" value="ECO:0007669"/>
    <property type="project" value="UniProtKB-KW"/>
</dbReference>
<dbReference type="RefSeq" id="WP_160628071.1">
    <property type="nucleotide sequence ID" value="NZ_CP047593.1"/>
</dbReference>
<dbReference type="GO" id="GO:0004423">
    <property type="term" value="F:iduronate-2-sulfatase activity"/>
    <property type="evidence" value="ECO:0007669"/>
    <property type="project" value="InterPro"/>
</dbReference>
<evidence type="ECO:0000256" key="5">
    <source>
        <dbReference type="ARBA" id="ARBA00022801"/>
    </source>
</evidence>
<evidence type="ECO:0000256" key="1">
    <source>
        <dbReference type="ARBA" id="ARBA00001913"/>
    </source>
</evidence>
<evidence type="ECO:0000313" key="9">
    <source>
        <dbReference type="EMBL" id="QHI69088.1"/>
    </source>
</evidence>
<evidence type="ECO:0000259" key="8">
    <source>
        <dbReference type="Pfam" id="PF00884"/>
    </source>
</evidence>
<keyword evidence="9" id="KW-0808">Transferase</keyword>
<evidence type="ECO:0000256" key="6">
    <source>
        <dbReference type="ARBA" id="ARBA00022837"/>
    </source>
</evidence>
<dbReference type="InterPro" id="IPR024607">
    <property type="entry name" value="Sulfatase_CS"/>
</dbReference>
<keyword evidence="6" id="KW-0106">Calcium</keyword>
<reference evidence="9 10" key="1">
    <citation type="submission" date="2020-01" db="EMBL/GenBank/DDBJ databases">
        <title>Ponticoccus aerotolerans gen. nov., sp. nov., an anaerobic bacterium and proposal of Ponticoccusceae fam. nov., Ponticoccusles ord. nov. and Ponticoccuse classis nov. in the phylum Kiritimatiellaeota.</title>
        <authorList>
            <person name="Zhou L.Y."/>
            <person name="Du Z.J."/>
        </authorList>
    </citation>
    <scope>NUCLEOTIDE SEQUENCE [LARGE SCALE GENOMIC DNA]</scope>
    <source>
        <strain evidence="9 10">S-5007</strain>
    </source>
</reference>
<dbReference type="PANTHER" id="PTHR45953:SF1">
    <property type="entry name" value="IDURONATE 2-SULFATASE"/>
    <property type="match status" value="1"/>
</dbReference>
<dbReference type="Gene3D" id="3.40.720.10">
    <property type="entry name" value="Alkaline Phosphatase, subunit A"/>
    <property type="match status" value="1"/>
</dbReference>
<evidence type="ECO:0000256" key="2">
    <source>
        <dbReference type="ARBA" id="ARBA00008779"/>
    </source>
</evidence>
<dbReference type="Proteomes" id="UP000464954">
    <property type="component" value="Chromosome"/>
</dbReference>
<proteinExistence type="inferred from homology"/>
<evidence type="ECO:0000313" key="10">
    <source>
        <dbReference type="Proteomes" id="UP000464954"/>
    </source>
</evidence>
<dbReference type="AlphaFoldDB" id="A0A6P1MAG2"/>
<evidence type="ECO:0000256" key="3">
    <source>
        <dbReference type="ARBA" id="ARBA00022723"/>
    </source>
</evidence>
<keyword evidence="10" id="KW-1185">Reference proteome</keyword>
<feature type="domain" description="Sulfatase N-terminal" evidence="8">
    <location>
        <begin position="251"/>
        <end position="624"/>
    </location>
</feature>
<comment type="similarity">
    <text evidence="2">Belongs to the sulfatase family.</text>
</comment>
<dbReference type="InterPro" id="IPR035874">
    <property type="entry name" value="IDS"/>
</dbReference>
<dbReference type="GO" id="GO:0016740">
    <property type="term" value="F:transferase activity"/>
    <property type="evidence" value="ECO:0007669"/>
    <property type="project" value="UniProtKB-KW"/>
</dbReference>
<protein>
    <submittedName>
        <fullName evidence="9">Sulfatase-like hydrolase/transferase</fullName>
    </submittedName>
</protein>
<keyword evidence="5 9" id="KW-0378">Hydrolase</keyword>
<keyword evidence="4 7" id="KW-0732">Signal</keyword>
<name>A0A6P1MAG2_9BACT</name>
<dbReference type="Pfam" id="PF00884">
    <property type="entry name" value="Sulfatase"/>
    <property type="match status" value="1"/>
</dbReference>
<dbReference type="PANTHER" id="PTHR45953">
    <property type="entry name" value="IDURONATE 2-SULFATASE"/>
    <property type="match status" value="1"/>
</dbReference>
<comment type="cofactor">
    <cofactor evidence="1">
        <name>Ca(2+)</name>
        <dbReference type="ChEBI" id="CHEBI:29108"/>
    </cofactor>
</comment>
<dbReference type="InterPro" id="IPR017850">
    <property type="entry name" value="Alkaline_phosphatase_core_sf"/>
</dbReference>
<gene>
    <name evidence="9" type="ORF">GT409_06385</name>
</gene>
<dbReference type="KEGG" id="taer:GT409_06385"/>
<evidence type="ECO:0000256" key="7">
    <source>
        <dbReference type="SAM" id="SignalP"/>
    </source>
</evidence>
<organism evidence="9 10">
    <name type="scientific">Tichowtungia aerotolerans</name>
    <dbReference type="NCBI Taxonomy" id="2697043"/>
    <lineage>
        <taxon>Bacteria</taxon>
        <taxon>Pseudomonadati</taxon>
        <taxon>Kiritimatiellota</taxon>
        <taxon>Tichowtungiia</taxon>
        <taxon>Tichowtungiales</taxon>
        <taxon>Tichowtungiaceae</taxon>
        <taxon>Tichowtungia</taxon>
    </lineage>
</organism>
<accession>A0A6P1MAG2</accession>